<accession>A0A842HNJ4</accession>
<organism evidence="1 2">
    <name type="scientific">Pusillimonas minor</name>
    <dbReference type="NCBI Taxonomy" id="2697024"/>
    <lineage>
        <taxon>Bacteria</taxon>
        <taxon>Pseudomonadati</taxon>
        <taxon>Pseudomonadota</taxon>
        <taxon>Betaproteobacteria</taxon>
        <taxon>Burkholderiales</taxon>
        <taxon>Alcaligenaceae</taxon>
        <taxon>Pusillimonas</taxon>
    </lineage>
</organism>
<dbReference type="AlphaFoldDB" id="A0A842HNJ4"/>
<sequence>MIKSNSLAGRRILLIVAGFFGYDKEIVKRLKARGADVTVYEDRPSTTTTSKILNRLHPALVSGAASRYLDYILLQCRGKTFDDIVVIKGESFTPPLLKRLFEAFPGARTTFYMWDSFRNSKGARAKLSLFDRCFSFDPYDVAETKGLKLRPLFFVPSYTRQVEVQQDIDMLFVGTVHTDRYAVLKRFVSKLPNSINTCFYLYFPAKIIYNVRRILDPQFWGAKKEEFNFTPLSHDENARLYARTRAVIDIERVIQKGLTMRTFEVLASGKKLITTNKSILTSGLYDPSNVCVIDRQSPVLPPGFMGSPFKPLPPDVLYRYSLDGWIDDVFL</sequence>
<name>A0A842HNJ4_9BURK</name>
<evidence type="ECO:0000313" key="1">
    <source>
        <dbReference type="EMBL" id="MBC2769853.1"/>
    </source>
</evidence>
<keyword evidence="2" id="KW-1185">Reference proteome</keyword>
<dbReference type="Proteomes" id="UP000545386">
    <property type="component" value="Unassembled WGS sequence"/>
</dbReference>
<gene>
    <name evidence="1" type="ORF">GTU67_07995</name>
</gene>
<comment type="caution">
    <text evidence="1">The sequence shown here is derived from an EMBL/GenBank/DDBJ whole genome shotgun (WGS) entry which is preliminary data.</text>
</comment>
<protein>
    <recommendedName>
        <fullName evidence="3">Lipopolysaccharide biosynthesis protein</fullName>
    </recommendedName>
</protein>
<evidence type="ECO:0000313" key="2">
    <source>
        <dbReference type="Proteomes" id="UP000545386"/>
    </source>
</evidence>
<proteinExistence type="predicted"/>
<reference evidence="1 2" key="1">
    <citation type="submission" date="2020-08" db="EMBL/GenBank/DDBJ databases">
        <title>Paraeoetvoesia sp. YC-7-48 draft genome sequence.</title>
        <authorList>
            <person name="Yao L."/>
        </authorList>
    </citation>
    <scope>NUCLEOTIDE SEQUENCE [LARGE SCALE GENOMIC DNA]</scope>
    <source>
        <strain evidence="2">YC-7-48</strain>
    </source>
</reference>
<dbReference type="RefSeq" id="WP_185779560.1">
    <property type="nucleotide sequence ID" value="NZ_JACJUU010000004.1"/>
</dbReference>
<dbReference type="EMBL" id="JACJUU010000004">
    <property type="protein sequence ID" value="MBC2769853.1"/>
    <property type="molecule type" value="Genomic_DNA"/>
</dbReference>
<evidence type="ECO:0008006" key="3">
    <source>
        <dbReference type="Google" id="ProtNLM"/>
    </source>
</evidence>